<evidence type="ECO:0000256" key="9">
    <source>
        <dbReference type="ARBA" id="ARBA00047340"/>
    </source>
</evidence>
<dbReference type="EC" id="2.4.2.21" evidence="4 10"/>
<keyword evidence="12" id="KW-1185">Reference proteome</keyword>
<dbReference type="InterPro" id="IPR036087">
    <property type="entry name" value="Nict_dMeBzImd_PRibTrfase_sf"/>
</dbReference>
<comment type="caution">
    <text evidence="11">The sequence shown here is derived from an EMBL/GenBank/DDBJ whole genome shotgun (WGS) entry which is preliminary data.</text>
</comment>
<keyword evidence="6" id="KW-0169">Cobalamin biosynthesis</keyword>
<dbReference type="Proteomes" id="UP000265643">
    <property type="component" value="Unassembled WGS sequence"/>
</dbReference>
<dbReference type="Pfam" id="PF02277">
    <property type="entry name" value="DBI_PRT"/>
    <property type="match status" value="1"/>
</dbReference>
<dbReference type="EMBL" id="BHGK01000001">
    <property type="protein sequence ID" value="GCA67372.1"/>
    <property type="molecule type" value="Genomic_DNA"/>
</dbReference>
<dbReference type="GO" id="GO:0008939">
    <property type="term" value="F:nicotinate-nucleotide-dimethylbenzimidazole phosphoribosyltransferase activity"/>
    <property type="evidence" value="ECO:0007669"/>
    <property type="project" value="UniProtKB-UniRule"/>
</dbReference>
<evidence type="ECO:0000256" key="3">
    <source>
        <dbReference type="ARBA" id="ARBA00007110"/>
    </source>
</evidence>
<dbReference type="SUPFAM" id="SSF52733">
    <property type="entry name" value="Nicotinate mononucleotide:5,6-dimethylbenzimidazole phosphoribosyltransferase (CobT)"/>
    <property type="match status" value="1"/>
</dbReference>
<dbReference type="GO" id="GO:0009236">
    <property type="term" value="P:cobalamin biosynthetic process"/>
    <property type="evidence" value="ECO:0007669"/>
    <property type="project" value="UniProtKB-UniRule"/>
</dbReference>
<dbReference type="NCBIfam" id="NF000996">
    <property type="entry name" value="PRK00105.1"/>
    <property type="match status" value="1"/>
</dbReference>
<keyword evidence="7 11" id="KW-0328">Glycosyltransferase</keyword>
<evidence type="ECO:0000256" key="5">
    <source>
        <dbReference type="ARBA" id="ARBA00015486"/>
    </source>
</evidence>
<comment type="pathway">
    <text evidence="2">Nucleoside biosynthesis; alpha-ribazole biosynthesis; alpha-ribazole from 5,6-dimethylbenzimidazole: step 1/2.</text>
</comment>
<sequence length="371" mass="40194">MGIGNNWREKAKYRGSEENMELTELQKQITEPDRECEARAEKHWMQLAKPLSGLGKFETMVTQIAGIQRTEQIRLHKKALLVFCADNGVVEEGVTQTGQDVTAVVAGNFLKGETTACKMAQIAGVDLFPIDIGMIRDVEGVSRPEDKVAYGTKNMAKEPAMTRKEAWNAIETGIRKAKERKAEGYQILLTGEMGIGNTTAASAITAVMLNRPVEQVTGRGAGLTGEGVRRKVQAIQRAVEINQPDRREPLDVLAKVGSLDIAGMCGAMLGAALMQMPVVLDGALSMTAALLAVALVPACRSYLIASHVSKEPSCQLLKESLYLDPVLNADMNLGEGTGAVALMPLLDMAAKVYFEMPTFEGIEIKPYEVLK</sequence>
<dbReference type="FunFam" id="3.40.50.10210:FF:000001">
    <property type="entry name" value="Nicotinate-nucleotide--dimethylbenzimidazole phosphoribosyltransferase"/>
    <property type="match status" value="1"/>
</dbReference>
<evidence type="ECO:0000256" key="8">
    <source>
        <dbReference type="ARBA" id="ARBA00022679"/>
    </source>
</evidence>
<keyword evidence="8 11" id="KW-0808">Transferase</keyword>
<comment type="function">
    <text evidence="1">Catalyzes the synthesis of alpha-ribazole-5'-phosphate from nicotinate mononucleotide (NAMN) and 5,6-dimethylbenzimidazole (DMB).</text>
</comment>
<dbReference type="InterPro" id="IPR003200">
    <property type="entry name" value="Nict_dMeBzImd_PRibTrfase"/>
</dbReference>
<dbReference type="InterPro" id="IPR023195">
    <property type="entry name" value="Nict_dMeBzImd_PRibTrfase_N"/>
</dbReference>
<evidence type="ECO:0000256" key="4">
    <source>
        <dbReference type="ARBA" id="ARBA00011991"/>
    </source>
</evidence>
<gene>
    <name evidence="11" type="primary">cobT</name>
    <name evidence="11" type="ORF">KGMB01110_18080</name>
</gene>
<protein>
    <recommendedName>
        <fullName evidence="5 10">Nicotinate-nucleotide--dimethylbenzimidazole phosphoribosyltransferase</fullName>
        <ecNumber evidence="4 10">2.4.2.21</ecNumber>
    </recommendedName>
</protein>
<organism evidence="11 12">
    <name type="scientific">Mediterraneibacter butyricigenes</name>
    <dbReference type="NCBI Taxonomy" id="2316025"/>
    <lineage>
        <taxon>Bacteria</taxon>
        <taxon>Bacillati</taxon>
        <taxon>Bacillota</taxon>
        <taxon>Clostridia</taxon>
        <taxon>Lachnospirales</taxon>
        <taxon>Lachnospiraceae</taxon>
        <taxon>Mediterraneibacter</taxon>
    </lineage>
</organism>
<dbReference type="UniPathway" id="UPA00061">
    <property type="reaction ID" value="UER00516"/>
</dbReference>
<comment type="similarity">
    <text evidence="3">Belongs to the CobT family.</text>
</comment>
<dbReference type="Gene3D" id="1.10.1610.10">
    <property type="match status" value="1"/>
</dbReference>
<evidence type="ECO:0000256" key="6">
    <source>
        <dbReference type="ARBA" id="ARBA00022573"/>
    </source>
</evidence>
<evidence type="ECO:0000256" key="1">
    <source>
        <dbReference type="ARBA" id="ARBA00002197"/>
    </source>
</evidence>
<evidence type="ECO:0000256" key="2">
    <source>
        <dbReference type="ARBA" id="ARBA00005049"/>
    </source>
</evidence>
<comment type="catalytic activity">
    <reaction evidence="9">
        <text>5,6-dimethylbenzimidazole + nicotinate beta-D-ribonucleotide = alpha-ribazole 5'-phosphate + nicotinate + H(+)</text>
        <dbReference type="Rhea" id="RHEA:11196"/>
        <dbReference type="ChEBI" id="CHEBI:15378"/>
        <dbReference type="ChEBI" id="CHEBI:15890"/>
        <dbReference type="ChEBI" id="CHEBI:32544"/>
        <dbReference type="ChEBI" id="CHEBI:57502"/>
        <dbReference type="ChEBI" id="CHEBI:57918"/>
        <dbReference type="EC" id="2.4.2.21"/>
    </reaction>
</comment>
<dbReference type="AlphaFoldDB" id="A0A391PKK7"/>
<name>A0A391PKK7_9FIRM</name>
<proteinExistence type="inferred from homology"/>
<evidence type="ECO:0000313" key="11">
    <source>
        <dbReference type="EMBL" id="GCA67372.1"/>
    </source>
</evidence>
<dbReference type="Gene3D" id="3.40.50.10210">
    <property type="match status" value="1"/>
</dbReference>
<dbReference type="CDD" id="cd02439">
    <property type="entry name" value="DMB-PRT_CobT"/>
    <property type="match status" value="1"/>
</dbReference>
<dbReference type="PANTHER" id="PTHR43463">
    <property type="entry name" value="NICOTINATE-NUCLEOTIDE--DIMETHYLBENZIMIDAZOLE PHOSPHORIBOSYLTRANSFERASE"/>
    <property type="match status" value="1"/>
</dbReference>
<evidence type="ECO:0000256" key="10">
    <source>
        <dbReference type="NCBIfam" id="TIGR03160"/>
    </source>
</evidence>
<dbReference type="PANTHER" id="PTHR43463:SF1">
    <property type="entry name" value="NICOTINATE-NUCLEOTIDE--DIMETHYLBENZIMIDAZOLE PHOSPHORIBOSYLTRANSFERASE"/>
    <property type="match status" value="1"/>
</dbReference>
<reference evidence="12" key="1">
    <citation type="submission" date="2018-09" db="EMBL/GenBank/DDBJ databases">
        <title>Draft Genome Sequence of Mediterraneibacter sp. KCTC 15684.</title>
        <authorList>
            <person name="Kim J.S."/>
            <person name="Han K.I."/>
            <person name="Suh M.K."/>
            <person name="Lee K.C."/>
            <person name="Eom M.K."/>
            <person name="Lee J.H."/>
            <person name="Park S.H."/>
            <person name="Kang S.W."/>
            <person name="Park J.E."/>
            <person name="Oh B.S."/>
            <person name="Yu S.Y."/>
            <person name="Choi S.H."/>
            <person name="Lee D.H."/>
            <person name="Yoon H."/>
            <person name="Kim B."/>
            <person name="Yang S.J."/>
            <person name="Lee J.S."/>
        </authorList>
    </citation>
    <scope>NUCLEOTIDE SEQUENCE [LARGE SCALE GENOMIC DNA]</scope>
    <source>
        <strain evidence="12">KCTC 15684</strain>
    </source>
</reference>
<dbReference type="InterPro" id="IPR017846">
    <property type="entry name" value="Nict_dMeBzImd_PRibTrfase_bact"/>
</dbReference>
<dbReference type="RefSeq" id="WP_243112760.1">
    <property type="nucleotide sequence ID" value="NZ_BHGK01000001.1"/>
</dbReference>
<accession>A0A391PKK7</accession>
<dbReference type="NCBIfam" id="TIGR03160">
    <property type="entry name" value="cobT_DBIPRT"/>
    <property type="match status" value="1"/>
</dbReference>
<evidence type="ECO:0000313" key="12">
    <source>
        <dbReference type="Proteomes" id="UP000265643"/>
    </source>
</evidence>
<evidence type="ECO:0000256" key="7">
    <source>
        <dbReference type="ARBA" id="ARBA00022676"/>
    </source>
</evidence>